<keyword evidence="1" id="KW-0812">Transmembrane</keyword>
<gene>
    <name evidence="2" type="ORF">UW92_C0038G0004</name>
</gene>
<organism evidence="2 3">
    <name type="scientific">Candidatus Jorgensenbacteria bacterium GW2011_GWA2_45_13</name>
    <dbReference type="NCBI Taxonomy" id="1618662"/>
    <lineage>
        <taxon>Bacteria</taxon>
        <taxon>Candidatus Joergenseniibacteriota</taxon>
    </lineage>
</organism>
<dbReference type="Proteomes" id="UP000033966">
    <property type="component" value="Unassembled WGS sequence"/>
</dbReference>
<name>A0A0G1P2A8_9BACT</name>
<accession>A0A0G1P2A8</accession>
<proteinExistence type="predicted"/>
<keyword evidence="1" id="KW-1133">Transmembrane helix</keyword>
<protein>
    <submittedName>
        <fullName evidence="2">Uncharacterized protein</fullName>
    </submittedName>
</protein>
<feature type="transmembrane region" description="Helical" evidence="1">
    <location>
        <begin position="60"/>
        <end position="79"/>
    </location>
</feature>
<evidence type="ECO:0000313" key="3">
    <source>
        <dbReference type="Proteomes" id="UP000033966"/>
    </source>
</evidence>
<evidence type="ECO:0000256" key="1">
    <source>
        <dbReference type="SAM" id="Phobius"/>
    </source>
</evidence>
<dbReference type="AlphaFoldDB" id="A0A0G1P2A8"/>
<dbReference type="EMBL" id="LCKF01000038">
    <property type="protein sequence ID" value="KKT90499.1"/>
    <property type="molecule type" value="Genomic_DNA"/>
</dbReference>
<keyword evidence="1" id="KW-0472">Membrane</keyword>
<comment type="caution">
    <text evidence="2">The sequence shown here is derived from an EMBL/GenBank/DDBJ whole genome shotgun (WGS) entry which is preliminary data.</text>
</comment>
<evidence type="ECO:0000313" key="2">
    <source>
        <dbReference type="EMBL" id="KKT90499.1"/>
    </source>
</evidence>
<sequence>MDPVRSRDCGAQREQKLKNNKSKYIKIISISRESRFACPKERDLCLPFRRASNGMENKKLLVLWIVVALVVGCVAGYYLGNTIGFSNGKEAANTQLSGIVGLVFPKPAEEIHSVAGTITAISGATLTLEVNDPEDYLPHVDGTSQKTMMRYASLTGSAKIILVDSTKVDANGNTPTTELQPSDLKVGDNVMVQSNQNIRTESNFDVVQVQMVKY</sequence>
<reference evidence="2 3" key="1">
    <citation type="journal article" date="2015" name="Nature">
        <title>rRNA introns, odd ribosomes, and small enigmatic genomes across a large radiation of phyla.</title>
        <authorList>
            <person name="Brown C.T."/>
            <person name="Hug L.A."/>
            <person name="Thomas B.C."/>
            <person name="Sharon I."/>
            <person name="Castelle C.J."/>
            <person name="Singh A."/>
            <person name="Wilkins M.J."/>
            <person name="Williams K.H."/>
            <person name="Banfield J.F."/>
        </authorList>
    </citation>
    <scope>NUCLEOTIDE SEQUENCE [LARGE SCALE GENOMIC DNA]</scope>
</reference>